<evidence type="ECO:0000313" key="4">
    <source>
        <dbReference type="EMBL" id="CAB4185916.1"/>
    </source>
</evidence>
<evidence type="ECO:0000313" key="2">
    <source>
        <dbReference type="EMBL" id="CAB4149863.1"/>
    </source>
</evidence>
<evidence type="ECO:0000256" key="1">
    <source>
        <dbReference type="SAM" id="Phobius"/>
    </source>
</evidence>
<evidence type="ECO:0000313" key="6">
    <source>
        <dbReference type="EMBL" id="CAB4217111.1"/>
    </source>
</evidence>
<evidence type="ECO:0000313" key="5">
    <source>
        <dbReference type="EMBL" id="CAB4194113.1"/>
    </source>
</evidence>
<dbReference type="EMBL" id="LR797084">
    <property type="protein sequence ID" value="CAB4185916.1"/>
    <property type="molecule type" value="Genomic_DNA"/>
</dbReference>
<gene>
    <name evidence="4" type="ORF">UFOVP1140_8</name>
    <name evidence="5" type="ORF">UFOVP1258_17</name>
    <name evidence="6" type="ORF">UFOVP1500_10</name>
    <name evidence="7" type="ORF">UFOVP1588_11</name>
    <name evidence="2" type="ORF">UFOVP544_10</name>
    <name evidence="3" type="ORF">UFOVP976_4</name>
</gene>
<evidence type="ECO:0000313" key="3">
    <source>
        <dbReference type="EMBL" id="CAB4173633.1"/>
    </source>
</evidence>
<dbReference type="EMBL" id="LR796532">
    <property type="protein sequence ID" value="CAB4149863.1"/>
    <property type="molecule type" value="Genomic_DNA"/>
</dbReference>
<sequence>MNSLDIIYIVSGCIALIATFYWGYEQGHQDGVLDGRKAVRKFYEQVGK</sequence>
<dbReference type="EMBL" id="LR798424">
    <property type="protein sequence ID" value="CAB5230954.1"/>
    <property type="molecule type" value="Genomic_DNA"/>
</dbReference>
<dbReference type="EMBL" id="LR796914">
    <property type="protein sequence ID" value="CAB4173633.1"/>
    <property type="molecule type" value="Genomic_DNA"/>
</dbReference>
<keyword evidence="1" id="KW-1133">Transmembrane helix</keyword>
<feature type="transmembrane region" description="Helical" evidence="1">
    <location>
        <begin position="6"/>
        <end position="24"/>
    </location>
</feature>
<keyword evidence="1" id="KW-0472">Membrane</keyword>
<proteinExistence type="predicted"/>
<dbReference type="EMBL" id="LR797449">
    <property type="protein sequence ID" value="CAB4217111.1"/>
    <property type="molecule type" value="Genomic_DNA"/>
</dbReference>
<organism evidence="4">
    <name type="scientific">uncultured Caudovirales phage</name>
    <dbReference type="NCBI Taxonomy" id="2100421"/>
    <lineage>
        <taxon>Viruses</taxon>
        <taxon>Duplodnaviria</taxon>
        <taxon>Heunggongvirae</taxon>
        <taxon>Uroviricota</taxon>
        <taxon>Caudoviricetes</taxon>
        <taxon>Peduoviridae</taxon>
        <taxon>Maltschvirus</taxon>
        <taxon>Maltschvirus maltsch</taxon>
    </lineage>
</organism>
<name>A0A6J5QTR2_9CAUD</name>
<evidence type="ECO:0000313" key="7">
    <source>
        <dbReference type="EMBL" id="CAB5230954.1"/>
    </source>
</evidence>
<reference evidence="4" key="1">
    <citation type="submission" date="2020-05" db="EMBL/GenBank/DDBJ databases">
        <authorList>
            <person name="Chiriac C."/>
            <person name="Salcher M."/>
            <person name="Ghai R."/>
            <person name="Kavagutti S V."/>
        </authorList>
    </citation>
    <scope>NUCLEOTIDE SEQUENCE</scope>
</reference>
<keyword evidence="1" id="KW-0812">Transmembrane</keyword>
<protein>
    <submittedName>
        <fullName evidence="4">Uncharacterized protein</fullName>
    </submittedName>
</protein>
<accession>A0A6J5QTR2</accession>
<dbReference type="EMBL" id="LR797205">
    <property type="protein sequence ID" value="CAB4194113.1"/>
    <property type="molecule type" value="Genomic_DNA"/>
</dbReference>